<evidence type="ECO:0000256" key="2">
    <source>
        <dbReference type="ARBA" id="ARBA00023284"/>
    </source>
</evidence>
<keyword evidence="1" id="KW-1015">Disulfide bond</keyword>
<dbReference type="Pfam" id="PF08534">
    <property type="entry name" value="Redoxin"/>
    <property type="match status" value="1"/>
</dbReference>
<dbReference type="SUPFAM" id="SSF52833">
    <property type="entry name" value="Thioredoxin-like"/>
    <property type="match status" value="1"/>
</dbReference>
<name>E3BKN1_9VIBR</name>
<reference evidence="5 6" key="1">
    <citation type="journal article" date="2012" name="Int. J. Syst. Evol. Microbiol.">
        <title>Vibrio caribbeanicus sp. nov., isolated from the marine sponge Scleritoderma cyanea.</title>
        <authorList>
            <person name="Hoffmann M."/>
            <person name="Monday S.R."/>
            <person name="Allard M.W."/>
            <person name="Strain E.A."/>
            <person name="Whittaker P."/>
            <person name="Naum M."/>
            <person name="McCarthy P.J."/>
            <person name="Lopez J.V."/>
            <person name="Fischer M."/>
            <person name="Brown E.W."/>
        </authorList>
    </citation>
    <scope>NUCLEOTIDE SEQUENCE [LARGE SCALE GENOMIC DNA]</scope>
    <source>
        <strain evidence="5 6">ATCC BAA-2122</strain>
    </source>
</reference>
<dbReference type="GO" id="GO:0008379">
    <property type="term" value="F:thioredoxin peroxidase activity"/>
    <property type="evidence" value="ECO:0007669"/>
    <property type="project" value="InterPro"/>
</dbReference>
<dbReference type="Proteomes" id="UP000002943">
    <property type="component" value="Unassembled WGS sequence"/>
</dbReference>
<keyword evidence="3" id="KW-0732">Signal</keyword>
<proteinExistence type="predicted"/>
<dbReference type="Gene3D" id="3.40.30.10">
    <property type="entry name" value="Glutaredoxin"/>
    <property type="match status" value="1"/>
</dbReference>
<dbReference type="InterPro" id="IPR036249">
    <property type="entry name" value="Thioredoxin-like_sf"/>
</dbReference>
<evidence type="ECO:0000256" key="1">
    <source>
        <dbReference type="ARBA" id="ARBA00023157"/>
    </source>
</evidence>
<feature type="domain" description="Thioredoxin" evidence="4">
    <location>
        <begin position="54"/>
        <end position="204"/>
    </location>
</feature>
<evidence type="ECO:0000313" key="5">
    <source>
        <dbReference type="EMBL" id="EFP96225.1"/>
    </source>
</evidence>
<feature type="chain" id="PRO_5003166751" evidence="3">
    <location>
        <begin position="19"/>
        <end position="206"/>
    </location>
</feature>
<accession>E3BKN1</accession>
<evidence type="ECO:0000259" key="4">
    <source>
        <dbReference type="PROSITE" id="PS51352"/>
    </source>
</evidence>
<protein>
    <submittedName>
        <fullName evidence="5">Thioredoxin peroxidase</fullName>
    </submittedName>
</protein>
<dbReference type="CDD" id="cd03014">
    <property type="entry name" value="PRX_Atyp2cys"/>
    <property type="match status" value="1"/>
</dbReference>
<dbReference type="PANTHER" id="PTHR43110">
    <property type="entry name" value="THIOL PEROXIDASE"/>
    <property type="match status" value="1"/>
</dbReference>
<dbReference type="STRING" id="796620.VIBC2010_11689"/>
<dbReference type="PROSITE" id="PS51352">
    <property type="entry name" value="THIOREDOXIN_2"/>
    <property type="match status" value="1"/>
</dbReference>
<dbReference type="OrthoDB" id="9781543at2"/>
<dbReference type="RefSeq" id="WP_009601600.1">
    <property type="nucleotide sequence ID" value="NZ_AEIU01000075.1"/>
</dbReference>
<gene>
    <name evidence="5" type="ORF">VIBC2010_11689</name>
</gene>
<dbReference type="PANTHER" id="PTHR43110:SF1">
    <property type="entry name" value="THIOL PEROXIDASE"/>
    <property type="match status" value="1"/>
</dbReference>
<dbReference type="eggNOG" id="COG2077">
    <property type="taxonomic scope" value="Bacteria"/>
</dbReference>
<evidence type="ECO:0000313" key="6">
    <source>
        <dbReference type="Proteomes" id="UP000002943"/>
    </source>
</evidence>
<dbReference type="InterPro" id="IPR002065">
    <property type="entry name" value="TPX"/>
</dbReference>
<keyword evidence="5" id="KW-0560">Oxidoreductase</keyword>
<dbReference type="InterPro" id="IPR050455">
    <property type="entry name" value="Tpx_Peroxidase_subfamily"/>
</dbReference>
<dbReference type="EMBL" id="AEIU01000075">
    <property type="protein sequence ID" value="EFP96225.1"/>
    <property type="molecule type" value="Genomic_DNA"/>
</dbReference>
<evidence type="ECO:0000256" key="3">
    <source>
        <dbReference type="SAM" id="SignalP"/>
    </source>
</evidence>
<dbReference type="InterPro" id="IPR013766">
    <property type="entry name" value="Thioredoxin_domain"/>
</dbReference>
<keyword evidence="6" id="KW-1185">Reference proteome</keyword>
<feature type="signal peptide" evidence="3">
    <location>
        <begin position="1"/>
        <end position="18"/>
    </location>
</feature>
<dbReference type="InterPro" id="IPR013740">
    <property type="entry name" value="Redoxin"/>
</dbReference>
<organism evidence="5 6">
    <name type="scientific">Vibrio caribbeanicus ATCC BAA-2122</name>
    <dbReference type="NCBI Taxonomy" id="796620"/>
    <lineage>
        <taxon>Bacteria</taxon>
        <taxon>Pseudomonadati</taxon>
        <taxon>Pseudomonadota</taxon>
        <taxon>Gammaproteobacteria</taxon>
        <taxon>Vibrionales</taxon>
        <taxon>Vibrionaceae</taxon>
        <taxon>Vibrio</taxon>
    </lineage>
</organism>
<dbReference type="AlphaFoldDB" id="E3BKN1"/>
<sequence>MKKIILATALCFSAGTFAESKDTYSTTSETAPFGKEQIVTLNASNKFTLSGKAIKVGDYMPSANLMTSDLKPFDTSDKTNSVKIYSVLTSVDTPVCVQQGIDLSNYISKHQSKLKGIEFYAISADTPFAQQRYIKNNSLSSVTYLSDSSKHEFGMNTGSQIEELGLLTRSIIVVDKNNKIVYVQRVPELTTIPDLENAVDRAQKIL</sequence>
<keyword evidence="2" id="KW-0676">Redox-active center</keyword>
<keyword evidence="5" id="KW-0575">Peroxidase</keyword>
<comment type="caution">
    <text evidence="5">The sequence shown here is derived from an EMBL/GenBank/DDBJ whole genome shotgun (WGS) entry which is preliminary data.</text>
</comment>